<comment type="catalytic activity">
    <reaction evidence="2">
        <text>2 GTP = 3',3'-c-di-GMP + 2 diphosphate</text>
        <dbReference type="Rhea" id="RHEA:24898"/>
        <dbReference type="ChEBI" id="CHEBI:33019"/>
        <dbReference type="ChEBI" id="CHEBI:37565"/>
        <dbReference type="ChEBI" id="CHEBI:58805"/>
        <dbReference type="EC" id="2.7.7.65"/>
    </reaction>
</comment>
<dbReference type="InterPro" id="IPR043128">
    <property type="entry name" value="Rev_trsase/Diguanyl_cyclase"/>
</dbReference>
<evidence type="ECO:0000313" key="5">
    <source>
        <dbReference type="Proteomes" id="UP000076964"/>
    </source>
</evidence>
<dbReference type="PANTHER" id="PTHR45138:SF9">
    <property type="entry name" value="DIGUANYLATE CYCLASE DGCM-RELATED"/>
    <property type="match status" value="1"/>
</dbReference>
<dbReference type="Pfam" id="PF00990">
    <property type="entry name" value="GGDEF"/>
    <property type="match status" value="1"/>
</dbReference>
<dbReference type="NCBIfam" id="TIGR00254">
    <property type="entry name" value="GGDEF"/>
    <property type="match status" value="1"/>
</dbReference>
<reference evidence="4 5" key="1">
    <citation type="submission" date="2016-02" db="EMBL/GenBank/DDBJ databases">
        <title>Draft genome sequence of Thermodesulfatator sp. S606.</title>
        <authorList>
            <person name="Lai Q."/>
            <person name="Cao J."/>
            <person name="Dupont S."/>
            <person name="Shao Z."/>
            <person name="Jebbar M."/>
            <person name="Alain K."/>
        </authorList>
    </citation>
    <scope>NUCLEOTIDE SEQUENCE [LARGE SCALE GENOMIC DNA]</scope>
    <source>
        <strain evidence="4 5">S606</strain>
    </source>
</reference>
<dbReference type="FunFam" id="3.30.70.270:FF:000001">
    <property type="entry name" value="Diguanylate cyclase domain protein"/>
    <property type="match status" value="1"/>
</dbReference>
<gene>
    <name evidence="4" type="ORF">TH606_03815</name>
</gene>
<keyword evidence="5" id="KW-1185">Reference proteome</keyword>
<evidence type="ECO:0000313" key="4">
    <source>
        <dbReference type="EMBL" id="OAG28063.1"/>
    </source>
</evidence>
<dbReference type="CDD" id="cd01949">
    <property type="entry name" value="GGDEF"/>
    <property type="match status" value="1"/>
</dbReference>
<comment type="caution">
    <text evidence="4">The sequence shown here is derived from an EMBL/GenBank/DDBJ whole genome shotgun (WGS) entry which is preliminary data.</text>
</comment>
<protein>
    <recommendedName>
        <fullName evidence="1">diguanylate cyclase</fullName>
        <ecNumber evidence="1">2.7.7.65</ecNumber>
    </recommendedName>
</protein>
<evidence type="ECO:0000256" key="1">
    <source>
        <dbReference type="ARBA" id="ARBA00012528"/>
    </source>
</evidence>
<dbReference type="Gene3D" id="3.30.70.270">
    <property type="match status" value="1"/>
</dbReference>
<dbReference type="GO" id="GO:0052621">
    <property type="term" value="F:diguanylate cyclase activity"/>
    <property type="evidence" value="ECO:0007669"/>
    <property type="project" value="UniProtKB-EC"/>
</dbReference>
<dbReference type="EC" id="2.7.7.65" evidence="1"/>
<organism evidence="4 5">
    <name type="scientific">Thermodesulfatator autotrophicus</name>
    <dbReference type="NCBI Taxonomy" id="1795632"/>
    <lineage>
        <taxon>Bacteria</taxon>
        <taxon>Pseudomonadati</taxon>
        <taxon>Thermodesulfobacteriota</taxon>
        <taxon>Thermodesulfobacteria</taxon>
        <taxon>Thermodesulfobacteriales</taxon>
        <taxon>Thermodesulfatatoraceae</taxon>
        <taxon>Thermodesulfatator</taxon>
    </lineage>
</organism>
<proteinExistence type="predicted"/>
<feature type="domain" description="GGDEF" evidence="3">
    <location>
        <begin position="73"/>
        <end position="207"/>
    </location>
</feature>
<dbReference type="AlphaFoldDB" id="A0A177E7Y3"/>
<dbReference type="Proteomes" id="UP000076964">
    <property type="component" value="Unassembled WGS sequence"/>
</dbReference>
<name>A0A177E7Y3_9BACT</name>
<sequence length="234" mass="26911">MDLERRLKQIKEFFAQNGHKLDPKTGQMIKELCSLCEELYAQASIDFLTGLYNRRFFEKELEINVEKAKRDRSVFSLILIDLDHFKKVNDQYGHLVGDEVLKKVAEIIKKNVRKIDVPARYGGEEFAIILPATGSEGALAVARRLKHNINEILFGPKDNPFHLTASMGVATYRPLSGLSAEEFLKKVDKLLYQAKEAGRNCIITDQEEFVLQREQEGITYEEREALKGVWQYDD</sequence>
<dbReference type="InterPro" id="IPR029787">
    <property type="entry name" value="Nucleotide_cyclase"/>
</dbReference>
<dbReference type="STRING" id="1795632.TH606_03815"/>
<dbReference type="RefSeq" id="WP_082863495.1">
    <property type="nucleotide sequence ID" value="NZ_LSFI01000014.1"/>
</dbReference>
<evidence type="ECO:0000259" key="3">
    <source>
        <dbReference type="PROSITE" id="PS50887"/>
    </source>
</evidence>
<accession>A0A177E7Y3</accession>
<evidence type="ECO:0000256" key="2">
    <source>
        <dbReference type="ARBA" id="ARBA00034247"/>
    </source>
</evidence>
<dbReference type="OrthoDB" id="9813903at2"/>
<dbReference type="PROSITE" id="PS50887">
    <property type="entry name" value="GGDEF"/>
    <property type="match status" value="1"/>
</dbReference>
<dbReference type="InterPro" id="IPR050469">
    <property type="entry name" value="Diguanylate_Cyclase"/>
</dbReference>
<dbReference type="EMBL" id="LSFI01000014">
    <property type="protein sequence ID" value="OAG28063.1"/>
    <property type="molecule type" value="Genomic_DNA"/>
</dbReference>
<dbReference type="PANTHER" id="PTHR45138">
    <property type="entry name" value="REGULATORY COMPONENTS OF SENSORY TRANSDUCTION SYSTEM"/>
    <property type="match status" value="1"/>
</dbReference>
<dbReference type="SMART" id="SM00267">
    <property type="entry name" value="GGDEF"/>
    <property type="match status" value="1"/>
</dbReference>
<dbReference type="InterPro" id="IPR000160">
    <property type="entry name" value="GGDEF_dom"/>
</dbReference>
<dbReference type="SUPFAM" id="SSF55073">
    <property type="entry name" value="Nucleotide cyclase"/>
    <property type="match status" value="1"/>
</dbReference>